<reference evidence="1 2" key="1">
    <citation type="journal article" date="2018" name="Front. Microbiol.">
        <title>Prospects for Fungal Bioremediation of Acidic Radioactive Waste Sites: Characterization and Genome Sequence of Rhodotorula taiwanensis MD1149.</title>
        <authorList>
            <person name="Tkavc R."/>
            <person name="Matrosova V.Y."/>
            <person name="Grichenko O.E."/>
            <person name="Gostincar C."/>
            <person name="Volpe R.P."/>
            <person name="Klimenkova P."/>
            <person name="Gaidamakova E.K."/>
            <person name="Zhou C.E."/>
            <person name="Stewart B.J."/>
            <person name="Lyman M.G."/>
            <person name="Malfatti S.A."/>
            <person name="Rubinfeld B."/>
            <person name="Courtot M."/>
            <person name="Singh J."/>
            <person name="Dalgard C.L."/>
            <person name="Hamilton T."/>
            <person name="Frey K.G."/>
            <person name="Gunde-Cimerman N."/>
            <person name="Dugan L."/>
            <person name="Daly M.J."/>
        </authorList>
    </citation>
    <scope>NUCLEOTIDE SEQUENCE [LARGE SCALE GENOMIC DNA]</scope>
    <source>
        <strain evidence="1 2">MD1149</strain>
    </source>
</reference>
<organism evidence="1 2">
    <name type="scientific">Rhodotorula taiwanensis</name>
    <dbReference type="NCBI Taxonomy" id="741276"/>
    <lineage>
        <taxon>Eukaryota</taxon>
        <taxon>Fungi</taxon>
        <taxon>Dikarya</taxon>
        <taxon>Basidiomycota</taxon>
        <taxon>Pucciniomycotina</taxon>
        <taxon>Microbotryomycetes</taxon>
        <taxon>Sporidiobolales</taxon>
        <taxon>Sporidiobolaceae</taxon>
        <taxon>Rhodotorula</taxon>
    </lineage>
</organism>
<sequence length="432" mass="47223">MPRASISALPAEIKAKIVEMCAAQDEVLKKQVARLEAVDTANALLPDTDGTWAPYSSTVHAVSAVSREWCSLAGPYRFPLLTARQLDSLTFRLSFGKRHGSRVIGVDLDDLVEVTVSSVVASLALLPNLRHCTVPDRTIFGVALRRELDPSTADAEEAETLAVDGVKEAIAGVGSIKFVSVEDLRVLCPKSRTLARATVQPILPKEITALLDLKGSDYPNLRRLSIEIDEGANPDQIFEDYRGPPIGSIVSLKDAARVILESISPDNLPALRRLHIAPINNALYTPHVELRTTLLKLAEAYHTALSATLEITFVSPGDTDDRRWVFTRDVAEADVDADSQSALSICESRVRRVPAMPALLFKDPGYVREGASAVESETREEIGMYVNSNISNVTRAMDDMAKQAEVAGDLVQLTRIAEALQRCEYLRLEREA</sequence>
<protein>
    <submittedName>
        <fullName evidence="1">Uncharacterized protein</fullName>
    </submittedName>
</protein>
<evidence type="ECO:0000313" key="1">
    <source>
        <dbReference type="EMBL" id="POY73828.1"/>
    </source>
</evidence>
<accession>A0A2S5BAN9</accession>
<dbReference type="EMBL" id="PJQD01000035">
    <property type="protein sequence ID" value="POY73828.1"/>
    <property type="molecule type" value="Genomic_DNA"/>
</dbReference>
<dbReference type="Proteomes" id="UP000237144">
    <property type="component" value="Unassembled WGS sequence"/>
</dbReference>
<evidence type="ECO:0000313" key="2">
    <source>
        <dbReference type="Proteomes" id="UP000237144"/>
    </source>
</evidence>
<gene>
    <name evidence="1" type="ORF">BMF94_3369</name>
</gene>
<comment type="caution">
    <text evidence="1">The sequence shown here is derived from an EMBL/GenBank/DDBJ whole genome shotgun (WGS) entry which is preliminary data.</text>
</comment>
<dbReference type="AlphaFoldDB" id="A0A2S5BAN9"/>
<keyword evidence="2" id="KW-1185">Reference proteome</keyword>
<name>A0A2S5BAN9_9BASI</name>
<proteinExistence type="predicted"/>
<dbReference type="OrthoDB" id="10369490at2759"/>